<comment type="caution">
    <text evidence="11">The sequence shown here is derived from an EMBL/GenBank/DDBJ whole genome shotgun (WGS) entry which is preliminary data.</text>
</comment>
<comment type="similarity">
    <text evidence="2 9">Belongs to the uroporphyrinogen-III synthase family.</text>
</comment>
<dbReference type="UniPathway" id="UPA00251">
    <property type="reaction ID" value="UER00320"/>
</dbReference>
<evidence type="ECO:0000256" key="3">
    <source>
        <dbReference type="ARBA" id="ARBA00013109"/>
    </source>
</evidence>
<keyword evidence="5 9" id="KW-0627">Porphyrin biosynthesis</keyword>
<sequence>MDSCAQTLAGVDIVITRPSGTARALARHVRARGGEPHLLPGLSLRAMPEAEAGKAWRQAQRDDLLIFTSPAAVRFAQRLAPLNTQARVLAVGSGTRRALQRAGCMQAESPPRRSQHSEGLLEHPWLQSVRGLRVNLITAPGGRDLLATALIERGAQVRITHVYERVRPRLGRRHVQMVQALDASAWLLVTSAQALDNLMQVLPEAAVRHLQACRIVVSSARLQQHAREAGFGEPVRAASASAGDLLDAVAAHRHPR</sequence>
<dbReference type="Pfam" id="PF02602">
    <property type="entry name" value="HEM4"/>
    <property type="match status" value="1"/>
</dbReference>
<proteinExistence type="inferred from homology"/>
<keyword evidence="4 9" id="KW-0456">Lyase</keyword>
<dbReference type="GO" id="GO:0006782">
    <property type="term" value="P:protoporphyrinogen IX biosynthetic process"/>
    <property type="evidence" value="ECO:0007669"/>
    <property type="project" value="UniProtKB-UniRule"/>
</dbReference>
<dbReference type="SUPFAM" id="SSF69618">
    <property type="entry name" value="HemD-like"/>
    <property type="match status" value="1"/>
</dbReference>
<evidence type="ECO:0000256" key="6">
    <source>
        <dbReference type="ARBA" id="ARBA00037589"/>
    </source>
</evidence>
<gene>
    <name evidence="11" type="ORF">HF690_06155</name>
</gene>
<evidence type="ECO:0000313" key="11">
    <source>
        <dbReference type="EMBL" id="NKZ38541.1"/>
    </source>
</evidence>
<reference evidence="11 12" key="1">
    <citation type="journal article" date="2017" name="Int. J. Syst. Evol. Microbiol.">
        <title>Oleiagrimonas citrea sp. nov., a marine bacterium isolated from tidal flat sediment and emended description of the genus Oleiagrimonas Fang et al. 2015 and Oleiagrimonas soli.</title>
        <authorList>
            <person name="Yang S.H."/>
            <person name="Seo H.S."/>
            <person name="Seong C.N."/>
            <person name="Kwon K.K."/>
        </authorList>
    </citation>
    <scope>NUCLEOTIDE SEQUENCE [LARGE SCALE GENOMIC DNA]</scope>
    <source>
        <strain evidence="11 12">MEBiC09124</strain>
    </source>
</reference>
<dbReference type="InterPro" id="IPR003754">
    <property type="entry name" value="4pyrrol_synth_uPrphyn_synth"/>
</dbReference>
<dbReference type="PANTHER" id="PTHR38042:SF1">
    <property type="entry name" value="UROPORPHYRINOGEN-III SYNTHASE, CHLOROPLASTIC"/>
    <property type="match status" value="1"/>
</dbReference>
<dbReference type="EMBL" id="JAAZQD010000002">
    <property type="protein sequence ID" value="NKZ38541.1"/>
    <property type="molecule type" value="Genomic_DNA"/>
</dbReference>
<feature type="domain" description="Tetrapyrrole biosynthesis uroporphyrinogen III synthase" evidence="10">
    <location>
        <begin position="24"/>
        <end position="246"/>
    </location>
</feature>
<evidence type="ECO:0000256" key="7">
    <source>
        <dbReference type="ARBA" id="ARBA00040167"/>
    </source>
</evidence>
<dbReference type="Gene3D" id="3.40.50.10090">
    <property type="match status" value="2"/>
</dbReference>
<comment type="pathway">
    <text evidence="1 9">Porphyrin-containing compound metabolism; protoporphyrin-IX biosynthesis; coproporphyrinogen-III from 5-aminolevulinate: step 3/4.</text>
</comment>
<evidence type="ECO:0000313" key="12">
    <source>
        <dbReference type="Proteomes" id="UP000541636"/>
    </source>
</evidence>
<protein>
    <recommendedName>
        <fullName evidence="7 9">Uroporphyrinogen-III synthase</fullName>
        <ecNumber evidence="3 9">4.2.1.75</ecNumber>
    </recommendedName>
</protein>
<name>A0A846ZM66_9GAMM</name>
<dbReference type="PANTHER" id="PTHR38042">
    <property type="entry name" value="UROPORPHYRINOGEN-III SYNTHASE, CHLOROPLASTIC"/>
    <property type="match status" value="1"/>
</dbReference>
<dbReference type="AlphaFoldDB" id="A0A846ZM66"/>
<dbReference type="InterPro" id="IPR036108">
    <property type="entry name" value="4pyrrol_syn_uPrphyn_synt_sf"/>
</dbReference>
<dbReference type="Proteomes" id="UP000541636">
    <property type="component" value="Unassembled WGS sequence"/>
</dbReference>
<evidence type="ECO:0000256" key="8">
    <source>
        <dbReference type="ARBA" id="ARBA00048617"/>
    </source>
</evidence>
<evidence type="ECO:0000256" key="9">
    <source>
        <dbReference type="RuleBase" id="RU366031"/>
    </source>
</evidence>
<comment type="function">
    <text evidence="6 9">Catalyzes cyclization of the linear tetrapyrrole, hydroxymethylbilane, to the macrocyclic uroporphyrinogen III.</text>
</comment>
<comment type="catalytic activity">
    <reaction evidence="8 9">
        <text>hydroxymethylbilane = uroporphyrinogen III + H2O</text>
        <dbReference type="Rhea" id="RHEA:18965"/>
        <dbReference type="ChEBI" id="CHEBI:15377"/>
        <dbReference type="ChEBI" id="CHEBI:57308"/>
        <dbReference type="ChEBI" id="CHEBI:57845"/>
        <dbReference type="EC" id="4.2.1.75"/>
    </reaction>
</comment>
<accession>A0A846ZM66</accession>
<evidence type="ECO:0000256" key="4">
    <source>
        <dbReference type="ARBA" id="ARBA00023239"/>
    </source>
</evidence>
<evidence type="ECO:0000256" key="2">
    <source>
        <dbReference type="ARBA" id="ARBA00008133"/>
    </source>
</evidence>
<dbReference type="GO" id="GO:0006780">
    <property type="term" value="P:uroporphyrinogen III biosynthetic process"/>
    <property type="evidence" value="ECO:0007669"/>
    <property type="project" value="UniProtKB-UniRule"/>
</dbReference>
<evidence type="ECO:0000256" key="5">
    <source>
        <dbReference type="ARBA" id="ARBA00023244"/>
    </source>
</evidence>
<dbReference type="InterPro" id="IPR039793">
    <property type="entry name" value="UROS/Hem4"/>
</dbReference>
<evidence type="ECO:0000259" key="10">
    <source>
        <dbReference type="Pfam" id="PF02602"/>
    </source>
</evidence>
<dbReference type="GO" id="GO:0004852">
    <property type="term" value="F:uroporphyrinogen-III synthase activity"/>
    <property type="evidence" value="ECO:0007669"/>
    <property type="project" value="UniProtKB-UniRule"/>
</dbReference>
<keyword evidence="12" id="KW-1185">Reference proteome</keyword>
<dbReference type="EC" id="4.2.1.75" evidence="3 9"/>
<evidence type="ECO:0000256" key="1">
    <source>
        <dbReference type="ARBA" id="ARBA00004772"/>
    </source>
</evidence>
<organism evidence="11 12">
    <name type="scientific">Oleiagrimonas citrea</name>
    <dbReference type="NCBI Taxonomy" id="1665687"/>
    <lineage>
        <taxon>Bacteria</taxon>
        <taxon>Pseudomonadati</taxon>
        <taxon>Pseudomonadota</taxon>
        <taxon>Gammaproteobacteria</taxon>
        <taxon>Lysobacterales</taxon>
        <taxon>Rhodanobacteraceae</taxon>
        <taxon>Oleiagrimonas</taxon>
    </lineage>
</organism>
<dbReference type="CDD" id="cd06578">
    <property type="entry name" value="HemD"/>
    <property type="match status" value="1"/>
</dbReference>